<proteinExistence type="predicted"/>
<evidence type="ECO:0000313" key="4">
    <source>
        <dbReference type="WBParaSite" id="Gr19_v10_g14057.t1"/>
    </source>
</evidence>
<feature type="domain" description="Domain of unknown function DB" evidence="2">
    <location>
        <begin position="52"/>
        <end position="141"/>
    </location>
</feature>
<evidence type="ECO:0000313" key="3">
    <source>
        <dbReference type="Proteomes" id="UP000887572"/>
    </source>
</evidence>
<sequence length="152" mass="17129">MSNATHFLLLLFPLIAFGSVDGILKNFETAKERNNKTPKTNNDLIGEKFTKCCKDNDISCPEVCTYPPPDFSLSEQWCVMSYLSDFIKCYAGGHNNTNCCENHGVVGIYADCRDYCDGTTEHSFKPTYFTCGPVKEIISKCNRDSIKQNVWP</sequence>
<accession>A0A914H5N3</accession>
<dbReference type="WBParaSite" id="Gr19_v10_g14057.t1">
    <property type="protein sequence ID" value="Gr19_v10_g14057.t1"/>
    <property type="gene ID" value="Gr19_v10_g14057"/>
</dbReference>
<reference evidence="4" key="1">
    <citation type="submission" date="2022-11" db="UniProtKB">
        <authorList>
            <consortium name="WormBaseParasite"/>
        </authorList>
    </citation>
    <scope>IDENTIFICATION</scope>
</reference>
<protein>
    <recommendedName>
        <fullName evidence="2">Domain of unknown function DB domain-containing protein</fullName>
    </recommendedName>
</protein>
<name>A0A914H5N3_GLORO</name>
<feature type="chain" id="PRO_5037552827" description="Domain of unknown function DB domain-containing protein" evidence="1">
    <location>
        <begin position="23"/>
        <end position="152"/>
    </location>
</feature>
<evidence type="ECO:0000256" key="1">
    <source>
        <dbReference type="SAM" id="SignalP"/>
    </source>
</evidence>
<dbReference type="Proteomes" id="UP000887572">
    <property type="component" value="Unplaced"/>
</dbReference>
<dbReference type="AlphaFoldDB" id="A0A914H5N3"/>
<feature type="signal peptide" evidence="1">
    <location>
        <begin position="1"/>
        <end position="22"/>
    </location>
</feature>
<dbReference type="Pfam" id="PF01682">
    <property type="entry name" value="DB"/>
    <property type="match status" value="1"/>
</dbReference>
<dbReference type="InterPro" id="IPR002602">
    <property type="entry name" value="DB"/>
</dbReference>
<organism evidence="3 4">
    <name type="scientific">Globodera rostochiensis</name>
    <name type="common">Golden nematode worm</name>
    <name type="synonym">Heterodera rostochiensis</name>
    <dbReference type="NCBI Taxonomy" id="31243"/>
    <lineage>
        <taxon>Eukaryota</taxon>
        <taxon>Metazoa</taxon>
        <taxon>Ecdysozoa</taxon>
        <taxon>Nematoda</taxon>
        <taxon>Chromadorea</taxon>
        <taxon>Rhabditida</taxon>
        <taxon>Tylenchina</taxon>
        <taxon>Tylenchomorpha</taxon>
        <taxon>Tylenchoidea</taxon>
        <taxon>Heteroderidae</taxon>
        <taxon>Heteroderinae</taxon>
        <taxon>Globodera</taxon>
    </lineage>
</organism>
<evidence type="ECO:0000259" key="2">
    <source>
        <dbReference type="Pfam" id="PF01682"/>
    </source>
</evidence>
<keyword evidence="1" id="KW-0732">Signal</keyword>
<keyword evidence="3" id="KW-1185">Reference proteome</keyword>